<evidence type="ECO:0000313" key="2">
    <source>
        <dbReference type="Proteomes" id="UP001430360"/>
    </source>
</evidence>
<proteinExistence type="predicted"/>
<reference evidence="1" key="1">
    <citation type="submission" date="2021-12" db="EMBL/GenBank/DDBJ databases">
        <authorList>
            <person name="Ulrich A."/>
        </authorList>
    </citation>
    <scope>NUCLEOTIDE SEQUENCE</scope>
    <source>
        <strain evidence="1">A1P009</strain>
    </source>
</reference>
<gene>
    <name evidence="1" type="ORF">LTT95_05365</name>
</gene>
<sequence length="187" mass="20126">MHVELRCRCGQLRGEVDNAHAYGHARCYCRDCRAYARFLGADEVLDAHDGTAIVAVPPDAIRFTTGEARLACLSLSDRGLLRWYADCCKAPIANTARDARVAYVGVIADALEPQDRDAAFGPPRFVLNQASAEGHVPGTPLATAIGGGRIFLRLLAARLRGLRNRAFFNADGAPVRTPQVVDAPRGA</sequence>
<dbReference type="SUPFAM" id="SSF51316">
    <property type="entry name" value="Mss4-like"/>
    <property type="match status" value="1"/>
</dbReference>
<dbReference type="Pfam" id="PF19648">
    <property type="entry name" value="DUF6151"/>
    <property type="match status" value="1"/>
</dbReference>
<dbReference type="InterPro" id="IPR046149">
    <property type="entry name" value="DUF6151"/>
</dbReference>
<dbReference type="Gene3D" id="3.90.1590.10">
    <property type="entry name" value="glutathione-dependent formaldehyde- activating enzyme (gfa)"/>
    <property type="match status" value="1"/>
</dbReference>
<dbReference type="Proteomes" id="UP001430360">
    <property type="component" value="Unassembled WGS sequence"/>
</dbReference>
<comment type="caution">
    <text evidence="1">The sequence shown here is derived from an EMBL/GenBank/DDBJ whole genome shotgun (WGS) entry which is preliminary data.</text>
</comment>
<reference evidence="1" key="2">
    <citation type="journal article" date="2022" name="Syst. Appl. Microbiol.">
        <title>Physiological and genomic characterisation of Luteimonas fraxinea sp. nov., a bacterial species associated with trees tolerant to ash dieback.</title>
        <authorList>
            <person name="Ulrich K."/>
            <person name="Becker R."/>
            <person name="Behrendt U."/>
            <person name="Kube M."/>
            <person name="Schneck V."/>
            <person name="Ulrich A."/>
        </authorList>
    </citation>
    <scope>NUCLEOTIDE SEQUENCE</scope>
    <source>
        <strain evidence="1">A1P009</strain>
    </source>
</reference>
<keyword evidence="2" id="KW-1185">Reference proteome</keyword>
<dbReference type="InterPro" id="IPR011057">
    <property type="entry name" value="Mss4-like_sf"/>
</dbReference>
<protein>
    <submittedName>
        <fullName evidence="1">DUF6151 family protein</fullName>
    </submittedName>
</protein>
<organism evidence="1 2">
    <name type="scientific">Luteimonas fraxinea</name>
    <dbReference type="NCBI Taxonomy" id="2901869"/>
    <lineage>
        <taxon>Bacteria</taxon>
        <taxon>Pseudomonadati</taxon>
        <taxon>Pseudomonadota</taxon>
        <taxon>Gammaproteobacteria</taxon>
        <taxon>Lysobacterales</taxon>
        <taxon>Lysobacteraceae</taxon>
        <taxon>Luteimonas</taxon>
    </lineage>
</organism>
<accession>A0ABS8UA58</accession>
<dbReference type="RefSeq" id="WP_232134940.1">
    <property type="nucleotide sequence ID" value="NZ_CP089507.1"/>
</dbReference>
<evidence type="ECO:0000313" key="1">
    <source>
        <dbReference type="EMBL" id="MCD9096366.1"/>
    </source>
</evidence>
<name>A0ABS8UA58_9GAMM</name>
<dbReference type="EMBL" id="JAJQKU010000002">
    <property type="protein sequence ID" value="MCD9096366.1"/>
    <property type="molecule type" value="Genomic_DNA"/>
</dbReference>